<dbReference type="PANTHER" id="PTHR45845:SF3">
    <property type="entry name" value="PURATROPHIN-1-LIKE, ISOFORM A"/>
    <property type="match status" value="1"/>
</dbReference>
<reference evidence="2" key="2">
    <citation type="submission" date="2020-05" db="UniProtKB">
        <authorList>
            <consortium name="EnsemblMetazoa"/>
        </authorList>
    </citation>
    <scope>IDENTIFICATION</scope>
    <source>
        <strain evidence="2">FAR1</strain>
    </source>
</reference>
<organism evidence="2 3">
    <name type="scientific">Anopheles farauti</name>
    <dbReference type="NCBI Taxonomy" id="69004"/>
    <lineage>
        <taxon>Eukaryota</taxon>
        <taxon>Metazoa</taxon>
        <taxon>Ecdysozoa</taxon>
        <taxon>Arthropoda</taxon>
        <taxon>Hexapoda</taxon>
        <taxon>Insecta</taxon>
        <taxon>Pterygota</taxon>
        <taxon>Neoptera</taxon>
        <taxon>Endopterygota</taxon>
        <taxon>Diptera</taxon>
        <taxon>Nematocera</taxon>
        <taxon>Culicoidea</taxon>
        <taxon>Culicidae</taxon>
        <taxon>Anophelinae</taxon>
        <taxon>Anopheles</taxon>
    </lineage>
</organism>
<evidence type="ECO:0000313" key="2">
    <source>
        <dbReference type="EnsemblMetazoa" id="AFAF001803-PA"/>
    </source>
</evidence>
<keyword evidence="3" id="KW-1185">Reference proteome</keyword>
<dbReference type="STRING" id="69004.A0A182Q2I8"/>
<protein>
    <submittedName>
        <fullName evidence="2">Uncharacterized protein</fullName>
    </submittedName>
</protein>
<dbReference type="InterPro" id="IPR052231">
    <property type="entry name" value="Rho_GEF_signaling-related"/>
</dbReference>
<dbReference type="EnsemblMetazoa" id="AFAF001803-RA">
    <property type="protein sequence ID" value="AFAF001803-PA"/>
    <property type="gene ID" value="AFAF001803"/>
</dbReference>
<evidence type="ECO:0000313" key="3">
    <source>
        <dbReference type="Proteomes" id="UP000075886"/>
    </source>
</evidence>
<accession>A0A182Q2I8</accession>
<sequence>MKVKTVANARFSFGQVGASELAYWKNRMIEISRAAEPIATGRFRCRHRSGSLRGSACSYIHVPRVVQKLGPGPPDSLDVGGGPGGGVVSYRARVEDKIQISCINFMLPDVFCSVLESLRRDVSNDETLRAVAFFLSARMGIVVIVVRSARVWISWMIGTERNGLATLTTTHHAGDTDECSVAFRNPCDPCHSLSGDCFPAGSAPLDSAVWRVFFSKGFTTHMPNKLPALAERKGAGRSVWGLVINQCNDEPLKGDGFSWMKQLKTTLLAVVENARNSTHFERWLRNCPAGTRFRSCLPPPPTIGRILGRERSSRHSSIPPIDGNRSTSWINVRGPPTMSAHGVSSSTGNKIDPVHMRSDVAPAPDGGCLSSAHGGSIETLIDHYLGPLYPDYADHTRPTLIRQARDLLVCTFHGDLERFEGHFLRPATEIVRELRCTYQRGKFIATRRSMDAAASPAAVLLYTERPQPDDSEIASGDLVIRQRNREADGINHRNFWLNSSQFIDLCRRVDADF</sequence>
<dbReference type="AlphaFoldDB" id="A0A182Q2I8"/>
<dbReference type="VEuPathDB" id="VectorBase:AFAF001803"/>
<dbReference type="Proteomes" id="UP000075886">
    <property type="component" value="Unassembled WGS sequence"/>
</dbReference>
<feature type="region of interest" description="Disordered" evidence="1">
    <location>
        <begin position="304"/>
        <end position="330"/>
    </location>
</feature>
<dbReference type="PANTHER" id="PTHR45845">
    <property type="entry name" value="RHO GUANINE NUCLEOTIDE EXCHANGE FACTOR-RELATED"/>
    <property type="match status" value="1"/>
</dbReference>
<dbReference type="EMBL" id="AXCN02000494">
    <property type="status" value="NOT_ANNOTATED_CDS"/>
    <property type="molecule type" value="Genomic_DNA"/>
</dbReference>
<name>A0A182Q2I8_9DIPT</name>
<proteinExistence type="predicted"/>
<reference evidence="3" key="1">
    <citation type="submission" date="2014-01" db="EMBL/GenBank/DDBJ databases">
        <title>The Genome Sequence of Anopheles farauti FAR1 (V2).</title>
        <authorList>
            <consortium name="The Broad Institute Genomics Platform"/>
            <person name="Neafsey D.E."/>
            <person name="Besansky N."/>
            <person name="Howell P."/>
            <person name="Walton C."/>
            <person name="Young S.K."/>
            <person name="Zeng Q."/>
            <person name="Gargeya S."/>
            <person name="Fitzgerald M."/>
            <person name="Haas B."/>
            <person name="Abouelleil A."/>
            <person name="Allen A.W."/>
            <person name="Alvarado L."/>
            <person name="Arachchi H.M."/>
            <person name="Berlin A.M."/>
            <person name="Chapman S.B."/>
            <person name="Gainer-Dewar J."/>
            <person name="Goldberg J."/>
            <person name="Griggs A."/>
            <person name="Gujja S."/>
            <person name="Hansen M."/>
            <person name="Howarth C."/>
            <person name="Imamovic A."/>
            <person name="Ireland A."/>
            <person name="Larimer J."/>
            <person name="McCowan C."/>
            <person name="Murphy C."/>
            <person name="Pearson M."/>
            <person name="Poon T.W."/>
            <person name="Priest M."/>
            <person name="Roberts A."/>
            <person name="Saif S."/>
            <person name="Shea T."/>
            <person name="Sisk P."/>
            <person name="Sykes S."/>
            <person name="Wortman J."/>
            <person name="Nusbaum C."/>
            <person name="Birren B."/>
        </authorList>
    </citation>
    <scope>NUCLEOTIDE SEQUENCE [LARGE SCALE GENOMIC DNA]</scope>
    <source>
        <strain evidence="3">FAR1</strain>
    </source>
</reference>
<evidence type="ECO:0000256" key="1">
    <source>
        <dbReference type="SAM" id="MobiDB-lite"/>
    </source>
</evidence>